<sequence length="62" mass="6850">MRPEFNTSCNSVVMMQHFKVQNNKIHTKKSPAGQPLQGKSHVGQKLNIDGAGPDCRVQGRMS</sequence>
<protein>
    <submittedName>
        <fullName evidence="2">Uncharacterized protein</fullName>
    </submittedName>
</protein>
<feature type="region of interest" description="Disordered" evidence="1">
    <location>
        <begin position="29"/>
        <end position="62"/>
    </location>
</feature>
<comment type="caution">
    <text evidence="2">The sequence shown here is derived from an EMBL/GenBank/DDBJ whole genome shotgun (WGS) entry which is preliminary data.</text>
</comment>
<dbReference type="Proteomes" id="UP000234881">
    <property type="component" value="Unassembled WGS sequence"/>
</dbReference>
<proteinExistence type="predicted"/>
<dbReference type="EMBL" id="PKUQ01000022">
    <property type="protein sequence ID" value="PLW76720.1"/>
    <property type="molecule type" value="Genomic_DNA"/>
</dbReference>
<name>A0A2N5XQK1_9HYPH</name>
<dbReference type="AlphaFoldDB" id="A0A2N5XQK1"/>
<keyword evidence="3" id="KW-1185">Reference proteome</keyword>
<reference evidence="2 3" key="1">
    <citation type="submission" date="2018-01" db="EMBL/GenBank/DDBJ databases">
        <title>The draft genome sequence of Cohaesibacter sp. H1304.</title>
        <authorList>
            <person name="Wang N.-N."/>
            <person name="Du Z.-J."/>
        </authorList>
    </citation>
    <scope>NUCLEOTIDE SEQUENCE [LARGE SCALE GENOMIC DNA]</scope>
    <source>
        <strain evidence="2 3">H1304</strain>
    </source>
</reference>
<gene>
    <name evidence="2" type="ORF">C0081_11660</name>
</gene>
<organism evidence="2 3">
    <name type="scientific">Cohaesibacter celericrescens</name>
    <dbReference type="NCBI Taxonomy" id="2067669"/>
    <lineage>
        <taxon>Bacteria</taxon>
        <taxon>Pseudomonadati</taxon>
        <taxon>Pseudomonadota</taxon>
        <taxon>Alphaproteobacteria</taxon>
        <taxon>Hyphomicrobiales</taxon>
        <taxon>Cohaesibacteraceae</taxon>
    </lineage>
</organism>
<evidence type="ECO:0000313" key="3">
    <source>
        <dbReference type="Proteomes" id="UP000234881"/>
    </source>
</evidence>
<accession>A0A2N5XQK1</accession>
<evidence type="ECO:0000313" key="2">
    <source>
        <dbReference type="EMBL" id="PLW76720.1"/>
    </source>
</evidence>
<evidence type="ECO:0000256" key="1">
    <source>
        <dbReference type="SAM" id="MobiDB-lite"/>
    </source>
</evidence>